<organism evidence="1 2">
    <name type="scientific">Psophocarpus tetragonolobus</name>
    <name type="common">Winged bean</name>
    <name type="synonym">Dolichos tetragonolobus</name>
    <dbReference type="NCBI Taxonomy" id="3891"/>
    <lineage>
        <taxon>Eukaryota</taxon>
        <taxon>Viridiplantae</taxon>
        <taxon>Streptophyta</taxon>
        <taxon>Embryophyta</taxon>
        <taxon>Tracheophyta</taxon>
        <taxon>Spermatophyta</taxon>
        <taxon>Magnoliopsida</taxon>
        <taxon>eudicotyledons</taxon>
        <taxon>Gunneridae</taxon>
        <taxon>Pentapetalae</taxon>
        <taxon>rosids</taxon>
        <taxon>fabids</taxon>
        <taxon>Fabales</taxon>
        <taxon>Fabaceae</taxon>
        <taxon>Papilionoideae</taxon>
        <taxon>50 kb inversion clade</taxon>
        <taxon>NPAAA clade</taxon>
        <taxon>indigoferoid/millettioid clade</taxon>
        <taxon>Phaseoleae</taxon>
        <taxon>Psophocarpus</taxon>
    </lineage>
</organism>
<proteinExistence type="predicted"/>
<accession>A0AAN9SFW5</accession>
<name>A0AAN9SFW5_PSOTE</name>
<comment type="caution">
    <text evidence="1">The sequence shown here is derived from an EMBL/GenBank/DDBJ whole genome shotgun (WGS) entry which is preliminary data.</text>
</comment>
<keyword evidence="2" id="KW-1185">Reference proteome</keyword>
<reference evidence="1 2" key="1">
    <citation type="submission" date="2024-01" db="EMBL/GenBank/DDBJ databases">
        <title>The genomes of 5 underutilized Papilionoideae crops provide insights into root nodulation and disease resistanc.</title>
        <authorList>
            <person name="Jiang F."/>
        </authorList>
    </citation>
    <scope>NUCLEOTIDE SEQUENCE [LARGE SCALE GENOMIC DNA]</scope>
    <source>
        <strain evidence="1">DUOXIRENSHENG_FW03</strain>
        <tissue evidence="1">Leaves</tissue>
    </source>
</reference>
<gene>
    <name evidence="1" type="ORF">VNO78_15929</name>
</gene>
<dbReference type="AlphaFoldDB" id="A0AAN9SFW5"/>
<evidence type="ECO:0000313" key="2">
    <source>
        <dbReference type="Proteomes" id="UP001386955"/>
    </source>
</evidence>
<evidence type="ECO:0000313" key="1">
    <source>
        <dbReference type="EMBL" id="KAK7395377.1"/>
    </source>
</evidence>
<dbReference type="EMBL" id="JAYMYS010000004">
    <property type="protein sequence ID" value="KAK7395377.1"/>
    <property type="molecule type" value="Genomic_DNA"/>
</dbReference>
<dbReference type="Proteomes" id="UP001386955">
    <property type="component" value="Unassembled WGS sequence"/>
</dbReference>
<sequence>MDSTSNLPFLEIAGKDDSLLFNVFVTPSTFSLALLSYLADLILLKACVVNGVCIQTQQTSFSESGFCNGQ</sequence>
<protein>
    <submittedName>
        <fullName evidence="1">Uncharacterized protein</fullName>
    </submittedName>
</protein>